<reference evidence="1" key="1">
    <citation type="submission" date="2021-05" db="EMBL/GenBank/DDBJ databases">
        <authorList>
            <person name="Scholz U."/>
            <person name="Mascher M."/>
            <person name="Fiebig A."/>
        </authorList>
    </citation>
    <scope>NUCLEOTIDE SEQUENCE [LARGE SCALE GENOMIC DNA]</scope>
</reference>
<reference evidence="1" key="2">
    <citation type="submission" date="2025-09" db="UniProtKB">
        <authorList>
            <consortium name="EnsemblPlants"/>
        </authorList>
    </citation>
    <scope>IDENTIFICATION</scope>
</reference>
<protein>
    <submittedName>
        <fullName evidence="1">Uncharacterized protein</fullName>
    </submittedName>
</protein>
<dbReference type="Proteomes" id="UP001732700">
    <property type="component" value="Chromosome 1A"/>
</dbReference>
<evidence type="ECO:0000313" key="2">
    <source>
        <dbReference type="Proteomes" id="UP001732700"/>
    </source>
</evidence>
<accession>A0ACD5TE48</accession>
<name>A0ACD5TE48_AVESA</name>
<sequence length="578" mass="62852">MPGEVYPVPDIESDDEGAVNHSYAELDSEDGNDEEDDDIVIKQAVVDDVTANLPTEYREVLARATTRTPSPSRPSRPARGRRKPSGSASRKPSSSLAWWRRRTPSWLHHRRCRIGTHHPNPSTLDINRKHHITILNCEQRGKKKMAVISERWTKMRTLGRGASGAEVYLAADDNSGELFAVKSACASGAAALRREQAIMSSLRSQRVVSCIGGRAGRDGSFQLFLEFAPGGSLADEVAKAGRLEERRVRGYAADVAAGLAYLHGESIVHGDIKARNVVLVADGRAKLADFGCARKAGDPIIGGTPAFMAPEVARGEEQGPAADVWALGCIILEMATGRAPWSGMDGDALAAMHKIGYTNSMPEVPQWLSAEAKDFLARCLIREPTERCTAAQLLEHPFLASSVVLDTKQGDVKSKWVSPKSTLEAALWESESDTEEDLSHSSMAERIKALACPASALPDWDSDDGWIDVLSTTTEASDAVLMPAKDMADLDDGITREEQFSEYDVLGTTVDSSDSSVLYVVNGEEAGGDYSVRHQLVCQDLLQCKLVVLLRVCNRNINEIEFVLAQTLCLALLLCFYA</sequence>
<keyword evidence="2" id="KW-1185">Reference proteome</keyword>
<dbReference type="EnsemblPlants" id="AVESA.00010b.r2.1AG0038420.1">
    <property type="protein sequence ID" value="AVESA.00010b.r2.1AG0038420.1.CDS"/>
    <property type="gene ID" value="AVESA.00010b.r2.1AG0038420"/>
</dbReference>
<organism evidence="1 2">
    <name type="scientific">Avena sativa</name>
    <name type="common">Oat</name>
    <dbReference type="NCBI Taxonomy" id="4498"/>
    <lineage>
        <taxon>Eukaryota</taxon>
        <taxon>Viridiplantae</taxon>
        <taxon>Streptophyta</taxon>
        <taxon>Embryophyta</taxon>
        <taxon>Tracheophyta</taxon>
        <taxon>Spermatophyta</taxon>
        <taxon>Magnoliopsida</taxon>
        <taxon>Liliopsida</taxon>
        <taxon>Poales</taxon>
        <taxon>Poaceae</taxon>
        <taxon>BOP clade</taxon>
        <taxon>Pooideae</taxon>
        <taxon>Poodae</taxon>
        <taxon>Poeae</taxon>
        <taxon>Poeae Chloroplast Group 1 (Aveneae type)</taxon>
        <taxon>Aveninae</taxon>
        <taxon>Avena</taxon>
    </lineage>
</organism>
<proteinExistence type="predicted"/>
<evidence type="ECO:0000313" key="1">
    <source>
        <dbReference type="EnsemblPlants" id="AVESA.00010b.r2.1AG0038420.1.CDS"/>
    </source>
</evidence>